<name>A0ABR3GCB7_9PEZI</name>
<organism evidence="5 6">
    <name type="scientific">Discina gigas</name>
    <dbReference type="NCBI Taxonomy" id="1032678"/>
    <lineage>
        <taxon>Eukaryota</taxon>
        <taxon>Fungi</taxon>
        <taxon>Dikarya</taxon>
        <taxon>Ascomycota</taxon>
        <taxon>Pezizomycotina</taxon>
        <taxon>Pezizomycetes</taxon>
        <taxon>Pezizales</taxon>
        <taxon>Discinaceae</taxon>
        <taxon>Discina</taxon>
    </lineage>
</organism>
<proteinExistence type="predicted"/>
<feature type="domain" description="Fungal lipase-type" evidence="4">
    <location>
        <begin position="139"/>
        <end position="269"/>
    </location>
</feature>
<keyword evidence="1 3" id="KW-0732">Signal</keyword>
<accession>A0ABR3GCB7</accession>
<dbReference type="Gene3D" id="3.40.50.1820">
    <property type="entry name" value="alpha/beta hydrolase"/>
    <property type="match status" value="1"/>
</dbReference>
<reference evidence="5 6" key="1">
    <citation type="submission" date="2024-02" db="EMBL/GenBank/DDBJ databases">
        <title>Discinaceae phylogenomics.</title>
        <authorList>
            <person name="Dirks A.C."/>
            <person name="James T.Y."/>
        </authorList>
    </citation>
    <scope>NUCLEOTIDE SEQUENCE [LARGE SCALE GENOMIC DNA]</scope>
    <source>
        <strain evidence="5 6">ACD0624</strain>
    </source>
</reference>
<evidence type="ECO:0000313" key="6">
    <source>
        <dbReference type="Proteomes" id="UP001447188"/>
    </source>
</evidence>
<evidence type="ECO:0000259" key="4">
    <source>
        <dbReference type="Pfam" id="PF01764"/>
    </source>
</evidence>
<evidence type="ECO:0000313" key="5">
    <source>
        <dbReference type="EMBL" id="KAL0633342.1"/>
    </source>
</evidence>
<comment type="caution">
    <text evidence="5">The sequence shown here is derived from an EMBL/GenBank/DDBJ whole genome shotgun (WGS) entry which is preliminary data.</text>
</comment>
<feature type="chain" id="PRO_5045909780" description="Fungal lipase-type domain-containing protein" evidence="3">
    <location>
        <begin position="20"/>
        <end position="345"/>
    </location>
</feature>
<dbReference type="InterPro" id="IPR029058">
    <property type="entry name" value="AB_hydrolase_fold"/>
</dbReference>
<gene>
    <name evidence="5" type="ORF">Q9L58_007778</name>
</gene>
<sequence length="345" mass="36727">MSALAAFTVLAHYLTTVTAAPVPFGFSDIVDGIGDLFDGDLIESLLSDDQDTVASKAVSSVISGTLSPDLLPDILYFAEFSGAAYCDPKNTPGQRVSCTEGVCPTVQANNVTTIAEFDDTQETDTTGIVARDDTTKTIVITFRGSQSLRNWLANVQLLFKDVPEYCNGCQVHTGFHEAFLEGFPTVLAAFTSLKAENPDYRTVVTGHSLGGAIATITATELRRLGNEVQLFTYGSPRVGNAAMAAFITSAGNNSRITHIDDPVPRLPPVFLEYEHVSPEFHITRGDSNIQPQDINILEGGVNLGGNTGGSAISVDILAHLHYLLPVVISDCGGLGDLDIFGKVKN</sequence>
<evidence type="ECO:0000256" key="1">
    <source>
        <dbReference type="ARBA" id="ARBA00022729"/>
    </source>
</evidence>
<dbReference type="PANTHER" id="PTHR46640">
    <property type="entry name" value="TRIACYLGLYCEROL LIPASE, PUTATIVE (AFU_ORTHOLOGUE AFUA_6G06510)-RELATED"/>
    <property type="match status" value="1"/>
</dbReference>
<dbReference type="Pfam" id="PF01764">
    <property type="entry name" value="Lipase_3"/>
    <property type="match status" value="1"/>
</dbReference>
<dbReference type="CDD" id="cd00519">
    <property type="entry name" value="Lipase_3"/>
    <property type="match status" value="1"/>
</dbReference>
<dbReference type="PANTHER" id="PTHR46640:SF1">
    <property type="entry name" value="FUNGAL LIPASE-LIKE DOMAIN-CONTAINING PROTEIN-RELATED"/>
    <property type="match status" value="1"/>
</dbReference>
<dbReference type="SUPFAM" id="SSF53474">
    <property type="entry name" value="alpha/beta-Hydrolases"/>
    <property type="match status" value="1"/>
</dbReference>
<dbReference type="InterPro" id="IPR002921">
    <property type="entry name" value="Fungal_lipase-type"/>
</dbReference>
<feature type="signal peptide" evidence="3">
    <location>
        <begin position="1"/>
        <end position="19"/>
    </location>
</feature>
<evidence type="ECO:0000256" key="2">
    <source>
        <dbReference type="ARBA" id="ARBA00022801"/>
    </source>
</evidence>
<dbReference type="EMBL" id="JBBBZM010000129">
    <property type="protein sequence ID" value="KAL0633342.1"/>
    <property type="molecule type" value="Genomic_DNA"/>
</dbReference>
<protein>
    <recommendedName>
        <fullName evidence="4">Fungal lipase-type domain-containing protein</fullName>
    </recommendedName>
</protein>
<evidence type="ECO:0000256" key="3">
    <source>
        <dbReference type="SAM" id="SignalP"/>
    </source>
</evidence>
<dbReference type="Proteomes" id="UP001447188">
    <property type="component" value="Unassembled WGS sequence"/>
</dbReference>
<dbReference type="InterPro" id="IPR051299">
    <property type="entry name" value="AB_hydrolase_lip/est"/>
</dbReference>
<keyword evidence="6" id="KW-1185">Reference proteome</keyword>
<keyword evidence="2" id="KW-0378">Hydrolase</keyword>